<comment type="caution">
    <text evidence="2">The sequence shown here is derived from an EMBL/GenBank/DDBJ whole genome shotgun (WGS) entry which is preliminary data.</text>
</comment>
<evidence type="ECO:0000313" key="2">
    <source>
        <dbReference type="EMBL" id="RRT64350.1"/>
    </source>
</evidence>
<organism evidence="2 3">
    <name type="scientific">Ensete ventricosum</name>
    <name type="common">Abyssinian banana</name>
    <name type="synonym">Musa ensete</name>
    <dbReference type="NCBI Taxonomy" id="4639"/>
    <lineage>
        <taxon>Eukaryota</taxon>
        <taxon>Viridiplantae</taxon>
        <taxon>Streptophyta</taxon>
        <taxon>Embryophyta</taxon>
        <taxon>Tracheophyta</taxon>
        <taxon>Spermatophyta</taxon>
        <taxon>Magnoliopsida</taxon>
        <taxon>Liliopsida</taxon>
        <taxon>Zingiberales</taxon>
        <taxon>Musaceae</taxon>
        <taxon>Ensete</taxon>
    </lineage>
</organism>
<protein>
    <submittedName>
        <fullName evidence="2">Uncharacterized protein</fullName>
    </submittedName>
</protein>
<evidence type="ECO:0000313" key="3">
    <source>
        <dbReference type="Proteomes" id="UP000287651"/>
    </source>
</evidence>
<feature type="compositionally biased region" description="Low complexity" evidence="1">
    <location>
        <begin position="112"/>
        <end position="136"/>
    </location>
</feature>
<dbReference type="Proteomes" id="UP000287651">
    <property type="component" value="Unassembled WGS sequence"/>
</dbReference>
<proteinExistence type="predicted"/>
<dbReference type="AlphaFoldDB" id="A0A426ZK67"/>
<reference evidence="2 3" key="1">
    <citation type="journal article" date="2014" name="Agronomy (Basel)">
        <title>A Draft Genome Sequence for Ensete ventricosum, the Drought-Tolerant Tree Against Hunger.</title>
        <authorList>
            <person name="Harrison J."/>
            <person name="Moore K.A."/>
            <person name="Paszkiewicz K."/>
            <person name="Jones T."/>
            <person name="Grant M."/>
            <person name="Ambacheew D."/>
            <person name="Muzemil S."/>
            <person name="Studholme D.J."/>
        </authorList>
    </citation>
    <scope>NUCLEOTIDE SEQUENCE [LARGE SCALE GENOMIC DNA]</scope>
</reference>
<name>A0A426ZK67_ENSVE</name>
<dbReference type="EMBL" id="AMZH03006233">
    <property type="protein sequence ID" value="RRT64350.1"/>
    <property type="molecule type" value="Genomic_DNA"/>
</dbReference>
<dbReference type="PANTHER" id="PTHR33264">
    <property type="entry name" value="EXPRESSED PROTEIN"/>
    <property type="match status" value="1"/>
</dbReference>
<feature type="region of interest" description="Disordered" evidence="1">
    <location>
        <begin position="105"/>
        <end position="138"/>
    </location>
</feature>
<gene>
    <name evidence="2" type="ORF">B296_00006554</name>
</gene>
<sequence>MNHSDFTIIEDNTRDRSDDFAGKPIHPIAGAIVHRLADSLNHSLSTGEKRRPSSFDAPLLSASTRSKRLQFRCRRREEEKPKNLKFGRHESVRLLRLGRRSHLRERRMVRKSSQSPLAPEEPASADAAPSLPGSGSNVVLNEPRRRWARFAEMSGETAAECAAVCCCCPCGLVNLLVVVVVKLPAGLVRKALRRIRNRSRKKAAISRPKVGALNHDDLSIRRAALLATTGTKEPWPTKSPSEEILELEKVMWANFYGAGFWRSPSQREYSGKPPFQFPR</sequence>
<dbReference type="PANTHER" id="PTHR33264:SF8">
    <property type="entry name" value="EXPRESSED PROTEIN"/>
    <property type="match status" value="1"/>
</dbReference>
<evidence type="ECO:0000256" key="1">
    <source>
        <dbReference type="SAM" id="MobiDB-lite"/>
    </source>
</evidence>
<accession>A0A426ZK67</accession>